<dbReference type="EMBL" id="CP012159">
    <property type="protein sequence ID" value="AKT36309.1"/>
    <property type="molecule type" value="Genomic_DNA"/>
</dbReference>
<sequence length="170" mass="18211">MTCPDPQVGLRDDCIPRSEAAARREAQAVVLATMRMGLVLIGVLPWGLPVARAYFELGVVGDALDRMFAPMCHRLPERTLVVTSVLMPVCSRCAGIFSGLVVGAMIARPLLSMRTWRVLLCIASAAMVGDVVIQELGIRPLSHSARLATGFSVGYCMAVAFVTHVSGERA</sequence>
<protein>
    <recommendedName>
        <fullName evidence="4">DUF2085 domain-containing protein</fullName>
    </recommendedName>
</protein>
<dbReference type="Proteomes" id="UP000067626">
    <property type="component" value="Chromosome"/>
</dbReference>
<accession>A0A0K1E631</accession>
<dbReference type="RefSeq" id="WP_050428842.1">
    <property type="nucleotide sequence ID" value="NZ_CP012159.1"/>
</dbReference>
<dbReference type="InterPro" id="IPR019206">
    <property type="entry name" value="DUF2085_TM"/>
</dbReference>
<reference evidence="2 3" key="1">
    <citation type="submission" date="2015-07" db="EMBL/GenBank/DDBJ databases">
        <title>Genome analysis of myxobacterium Chondromyces crocatus Cm c5 reveals a high potential for natural compound synthesis and the genetic basis for the loss of fruiting body formation.</title>
        <authorList>
            <person name="Zaburannyi N."/>
            <person name="Bunk B."/>
            <person name="Maier J."/>
            <person name="Overmann J."/>
            <person name="Mueller R."/>
        </authorList>
    </citation>
    <scope>NUCLEOTIDE SEQUENCE [LARGE SCALE GENOMIC DNA]</scope>
    <source>
        <strain evidence="2 3">Cm c5</strain>
    </source>
</reference>
<evidence type="ECO:0000313" key="2">
    <source>
        <dbReference type="EMBL" id="AKT36309.1"/>
    </source>
</evidence>
<feature type="transmembrane region" description="Helical" evidence="1">
    <location>
        <begin position="85"/>
        <end position="106"/>
    </location>
</feature>
<gene>
    <name evidence="2" type="ORF">CMC5_004230</name>
</gene>
<dbReference type="STRING" id="52.CMC5_004230"/>
<feature type="transmembrane region" description="Helical" evidence="1">
    <location>
        <begin position="144"/>
        <end position="165"/>
    </location>
</feature>
<evidence type="ECO:0008006" key="4">
    <source>
        <dbReference type="Google" id="ProtNLM"/>
    </source>
</evidence>
<keyword evidence="1" id="KW-1133">Transmembrane helix</keyword>
<dbReference type="KEGG" id="ccro:CMC5_004230"/>
<keyword evidence="3" id="KW-1185">Reference proteome</keyword>
<proteinExistence type="predicted"/>
<evidence type="ECO:0000313" key="3">
    <source>
        <dbReference type="Proteomes" id="UP000067626"/>
    </source>
</evidence>
<evidence type="ECO:0000256" key="1">
    <source>
        <dbReference type="SAM" id="Phobius"/>
    </source>
</evidence>
<feature type="transmembrane region" description="Helical" evidence="1">
    <location>
        <begin position="28"/>
        <end position="48"/>
    </location>
</feature>
<keyword evidence="1" id="KW-0812">Transmembrane</keyword>
<name>A0A0K1E631_CHOCO</name>
<keyword evidence="1" id="KW-0472">Membrane</keyword>
<dbReference type="OrthoDB" id="5510015at2"/>
<organism evidence="2 3">
    <name type="scientific">Chondromyces crocatus</name>
    <dbReference type="NCBI Taxonomy" id="52"/>
    <lineage>
        <taxon>Bacteria</taxon>
        <taxon>Pseudomonadati</taxon>
        <taxon>Myxococcota</taxon>
        <taxon>Polyangia</taxon>
        <taxon>Polyangiales</taxon>
        <taxon>Polyangiaceae</taxon>
        <taxon>Chondromyces</taxon>
    </lineage>
</organism>
<feature type="transmembrane region" description="Helical" evidence="1">
    <location>
        <begin position="118"/>
        <end position="138"/>
    </location>
</feature>
<dbReference type="AlphaFoldDB" id="A0A0K1E631"/>
<dbReference type="Pfam" id="PF09858">
    <property type="entry name" value="DUF2085"/>
    <property type="match status" value="1"/>
</dbReference>